<feature type="domain" description="HTH araC/xylS-type" evidence="3">
    <location>
        <begin position="210"/>
        <end position="308"/>
    </location>
</feature>
<evidence type="ECO:0000256" key="1">
    <source>
        <dbReference type="ARBA" id="ARBA00023015"/>
    </source>
</evidence>
<dbReference type="InterPro" id="IPR009057">
    <property type="entry name" value="Homeodomain-like_sf"/>
</dbReference>
<dbReference type="Pfam" id="PF12833">
    <property type="entry name" value="HTH_18"/>
    <property type="match status" value="1"/>
</dbReference>
<organism evidence="4 5">
    <name type="scientific">Cupriavidus yeoncheonensis</name>
    <dbReference type="NCBI Taxonomy" id="1462994"/>
    <lineage>
        <taxon>Bacteria</taxon>
        <taxon>Pseudomonadati</taxon>
        <taxon>Pseudomonadota</taxon>
        <taxon>Betaproteobacteria</taxon>
        <taxon>Burkholderiales</taxon>
        <taxon>Burkholderiaceae</taxon>
        <taxon>Cupriavidus</taxon>
    </lineage>
</organism>
<dbReference type="EMBL" id="CAJPUY010000017">
    <property type="protein sequence ID" value="CAG2151534.1"/>
    <property type="molecule type" value="Genomic_DNA"/>
</dbReference>
<dbReference type="CDD" id="cd03137">
    <property type="entry name" value="GATase1_AraC_1"/>
    <property type="match status" value="1"/>
</dbReference>
<dbReference type="Gene3D" id="3.40.50.880">
    <property type="match status" value="1"/>
</dbReference>
<dbReference type="Pfam" id="PF01965">
    <property type="entry name" value="DJ-1_PfpI"/>
    <property type="match status" value="1"/>
</dbReference>
<evidence type="ECO:0000259" key="3">
    <source>
        <dbReference type="PROSITE" id="PS01124"/>
    </source>
</evidence>
<dbReference type="GO" id="GO:0003700">
    <property type="term" value="F:DNA-binding transcription factor activity"/>
    <property type="evidence" value="ECO:0007669"/>
    <property type="project" value="InterPro"/>
</dbReference>
<dbReference type="PANTHER" id="PTHR43130">
    <property type="entry name" value="ARAC-FAMILY TRANSCRIPTIONAL REGULATOR"/>
    <property type="match status" value="1"/>
</dbReference>
<evidence type="ECO:0000313" key="5">
    <source>
        <dbReference type="Proteomes" id="UP000672934"/>
    </source>
</evidence>
<dbReference type="PANTHER" id="PTHR43130:SF3">
    <property type="entry name" value="HTH-TYPE TRANSCRIPTIONAL REGULATOR RV1931C"/>
    <property type="match status" value="1"/>
</dbReference>
<proteinExistence type="predicted"/>
<evidence type="ECO:0000313" key="4">
    <source>
        <dbReference type="EMBL" id="CAG2151534.1"/>
    </source>
</evidence>
<dbReference type="PROSITE" id="PS01124">
    <property type="entry name" value="HTH_ARAC_FAMILY_2"/>
    <property type="match status" value="1"/>
</dbReference>
<dbReference type="Proteomes" id="UP000672934">
    <property type="component" value="Unassembled WGS sequence"/>
</dbReference>
<dbReference type="InterPro" id="IPR029062">
    <property type="entry name" value="Class_I_gatase-like"/>
</dbReference>
<keyword evidence="5" id="KW-1185">Reference proteome</keyword>
<dbReference type="SUPFAM" id="SSF52317">
    <property type="entry name" value="Class I glutamine amidotransferase-like"/>
    <property type="match status" value="1"/>
</dbReference>
<dbReference type="SMART" id="SM00342">
    <property type="entry name" value="HTH_ARAC"/>
    <property type="match status" value="1"/>
</dbReference>
<dbReference type="InterPro" id="IPR002818">
    <property type="entry name" value="DJ-1/PfpI"/>
</dbReference>
<keyword evidence="2" id="KW-0804">Transcription</keyword>
<protein>
    <submittedName>
        <fullName evidence="4">HTH-type transcriptional regulator CdhR</fullName>
    </submittedName>
</protein>
<keyword evidence="1" id="KW-0805">Transcription regulation</keyword>
<sequence>MSARIGLVVFPGFQLLDLSALTVFELANHGRQPAPYEVAVVSHGGGLIRSSSGVAFETQPIGKRRYDTLMVAGATEVMPSDPELIQQLRRAAPRARRVASICTGAFILAEAGLLEGRRVTTHWAMAHELQKRHPSVTVDEDRIFVQDGPVWSSAGMTACIDLALALLDADQGASVARSVSRKMVIHYRRTGGQSQFSTLAELEPSSDRIREALTFARENLREPLSIVQLAEHVHWSPRHFSRAFQLQTGLTPAKAIEKLRLEAARALIEKGESSITRVAALTGFGDEERMRRAFLRALGKPPQALVREMRARRDEPLAVLVAAA</sequence>
<dbReference type="InterPro" id="IPR052158">
    <property type="entry name" value="INH-QAR"/>
</dbReference>
<name>A0A916IW53_9BURK</name>
<gene>
    <name evidence="4" type="primary">cdhR_4</name>
    <name evidence="4" type="ORF">LMG31506_04437</name>
</gene>
<accession>A0A916IW53</accession>
<reference evidence="4" key="1">
    <citation type="submission" date="2021-03" db="EMBL/GenBank/DDBJ databases">
        <authorList>
            <person name="Peeters C."/>
        </authorList>
    </citation>
    <scope>NUCLEOTIDE SEQUENCE</scope>
    <source>
        <strain evidence="4">LMG 31506</strain>
    </source>
</reference>
<dbReference type="RefSeq" id="WP_211949332.1">
    <property type="nucleotide sequence ID" value="NZ_CAJPUY010000017.1"/>
</dbReference>
<dbReference type="SUPFAM" id="SSF46689">
    <property type="entry name" value="Homeodomain-like"/>
    <property type="match status" value="2"/>
</dbReference>
<dbReference type="InterPro" id="IPR018060">
    <property type="entry name" value="HTH_AraC"/>
</dbReference>
<dbReference type="GO" id="GO:0043565">
    <property type="term" value="F:sequence-specific DNA binding"/>
    <property type="evidence" value="ECO:0007669"/>
    <property type="project" value="InterPro"/>
</dbReference>
<dbReference type="AlphaFoldDB" id="A0A916IW53"/>
<evidence type="ECO:0000256" key="2">
    <source>
        <dbReference type="ARBA" id="ARBA00023163"/>
    </source>
</evidence>
<comment type="caution">
    <text evidence="4">The sequence shown here is derived from an EMBL/GenBank/DDBJ whole genome shotgun (WGS) entry which is preliminary data.</text>
</comment>
<dbReference type="Gene3D" id="1.10.10.60">
    <property type="entry name" value="Homeodomain-like"/>
    <property type="match status" value="1"/>
</dbReference>